<name>C4G9T0_9FIRM</name>
<dbReference type="Proteomes" id="UP000003494">
    <property type="component" value="Unassembled WGS sequence"/>
</dbReference>
<evidence type="ECO:0000313" key="3">
    <source>
        <dbReference type="Proteomes" id="UP000003494"/>
    </source>
</evidence>
<dbReference type="AlphaFoldDB" id="C4G9T0"/>
<reference evidence="2" key="1">
    <citation type="submission" date="2009-04" db="EMBL/GenBank/DDBJ databases">
        <authorList>
            <person name="Weinstock G."/>
            <person name="Sodergren E."/>
            <person name="Clifton S."/>
            <person name="Fulton L."/>
            <person name="Fulton B."/>
            <person name="Courtney L."/>
            <person name="Fronick C."/>
            <person name="Harrison M."/>
            <person name="Strong C."/>
            <person name="Farmer C."/>
            <person name="Delahaunty K."/>
            <person name="Markovic C."/>
            <person name="Hall O."/>
            <person name="Minx P."/>
            <person name="Tomlinson C."/>
            <person name="Mitreva M."/>
            <person name="Nelson J."/>
            <person name="Hou S."/>
            <person name="Wollam A."/>
            <person name="Pepin K.H."/>
            <person name="Johnson M."/>
            <person name="Bhonagiri V."/>
            <person name="Nash W.E."/>
            <person name="Warren W."/>
            <person name="Chinwalla A."/>
            <person name="Mardis E.R."/>
            <person name="Wilson R.K."/>
        </authorList>
    </citation>
    <scope>NUCLEOTIDE SEQUENCE [LARGE SCALE GENOMIC DNA]</scope>
    <source>
        <strain evidence="2">DSM 14600</strain>
    </source>
</reference>
<evidence type="ECO:0000313" key="2">
    <source>
        <dbReference type="EMBL" id="EEP29377.1"/>
    </source>
</evidence>
<dbReference type="HOGENOM" id="CLU_3011850_0_0_9"/>
<evidence type="ECO:0000256" key="1">
    <source>
        <dbReference type="SAM" id="Coils"/>
    </source>
</evidence>
<gene>
    <name evidence="2" type="ORF">GCWU000342_00735</name>
</gene>
<protein>
    <submittedName>
        <fullName evidence="2">Uncharacterized protein</fullName>
    </submittedName>
</protein>
<organism evidence="2 3">
    <name type="scientific">Shuttleworthella satelles DSM 14600</name>
    <dbReference type="NCBI Taxonomy" id="626523"/>
    <lineage>
        <taxon>Bacteria</taxon>
        <taxon>Bacillati</taxon>
        <taxon>Bacillota</taxon>
        <taxon>Clostridia</taxon>
        <taxon>Lachnospirales</taxon>
        <taxon>Lachnospiraceae</taxon>
        <taxon>Shuttleworthella</taxon>
    </lineage>
</organism>
<keyword evidence="3" id="KW-1185">Reference proteome</keyword>
<proteinExistence type="predicted"/>
<dbReference type="STRING" id="626523.GCWU000342_00735"/>
<dbReference type="EMBL" id="ACIP02000001">
    <property type="protein sequence ID" value="EEP29377.1"/>
    <property type="molecule type" value="Genomic_DNA"/>
</dbReference>
<feature type="coiled-coil region" evidence="1">
    <location>
        <begin position="3"/>
        <end position="30"/>
    </location>
</feature>
<comment type="caution">
    <text evidence="2">The sequence shown here is derived from an EMBL/GenBank/DDBJ whole genome shotgun (WGS) entry which is preliminary data.</text>
</comment>
<accession>C4G9T0</accession>
<keyword evidence="1" id="KW-0175">Coiled coil</keyword>
<sequence>MENSHLRKENQSLKERIVGLEELVHKLKEIIKEKLPEIYKSIVQSKQKTKKRGLER</sequence>